<proteinExistence type="predicted"/>
<name>A0A150TRN0_SORCE</name>
<keyword evidence="3" id="KW-0804">Transcription</keyword>
<dbReference type="InterPro" id="IPR041347">
    <property type="entry name" value="MftR_C"/>
</dbReference>
<dbReference type="PROSITE" id="PS01081">
    <property type="entry name" value="HTH_TETR_1"/>
    <property type="match status" value="1"/>
</dbReference>
<dbReference type="InterPro" id="IPR036271">
    <property type="entry name" value="Tet_transcr_reg_TetR-rel_C_sf"/>
</dbReference>
<evidence type="ECO:0000256" key="4">
    <source>
        <dbReference type="PROSITE-ProRule" id="PRU00335"/>
    </source>
</evidence>
<dbReference type="Pfam" id="PF17754">
    <property type="entry name" value="TetR_C_14"/>
    <property type="match status" value="1"/>
</dbReference>
<keyword evidence="2 4" id="KW-0238">DNA-binding</keyword>
<evidence type="ECO:0000256" key="3">
    <source>
        <dbReference type="ARBA" id="ARBA00023163"/>
    </source>
</evidence>
<evidence type="ECO:0000256" key="1">
    <source>
        <dbReference type="ARBA" id="ARBA00023015"/>
    </source>
</evidence>
<feature type="domain" description="HTH tetR-type" evidence="5">
    <location>
        <begin position="15"/>
        <end position="75"/>
    </location>
</feature>
<evidence type="ECO:0000313" key="6">
    <source>
        <dbReference type="EMBL" id="KYG07118.1"/>
    </source>
</evidence>
<gene>
    <name evidence="6" type="ORF">BE21_30985</name>
</gene>
<dbReference type="EMBL" id="JEME01001447">
    <property type="protein sequence ID" value="KYG07118.1"/>
    <property type="molecule type" value="Genomic_DNA"/>
</dbReference>
<dbReference type="SUPFAM" id="SSF48498">
    <property type="entry name" value="Tetracyclin repressor-like, C-terminal domain"/>
    <property type="match status" value="1"/>
</dbReference>
<dbReference type="Gene3D" id="1.10.357.10">
    <property type="entry name" value="Tetracycline Repressor, domain 2"/>
    <property type="match status" value="1"/>
</dbReference>
<comment type="caution">
    <text evidence="6">The sequence shown here is derived from an EMBL/GenBank/DDBJ whole genome shotgun (WGS) entry which is preliminary data.</text>
</comment>
<dbReference type="InterPro" id="IPR023772">
    <property type="entry name" value="DNA-bd_HTH_TetR-type_CS"/>
</dbReference>
<evidence type="ECO:0000259" key="5">
    <source>
        <dbReference type="PROSITE" id="PS50977"/>
    </source>
</evidence>
<keyword evidence="1" id="KW-0805">Transcription regulation</keyword>
<dbReference type="GO" id="GO:0003677">
    <property type="term" value="F:DNA binding"/>
    <property type="evidence" value="ECO:0007669"/>
    <property type="project" value="UniProtKB-UniRule"/>
</dbReference>
<dbReference type="Gene3D" id="1.10.10.60">
    <property type="entry name" value="Homeodomain-like"/>
    <property type="match status" value="1"/>
</dbReference>
<dbReference type="PRINTS" id="PR00455">
    <property type="entry name" value="HTHTETR"/>
</dbReference>
<dbReference type="PROSITE" id="PS50977">
    <property type="entry name" value="HTH_TETR_2"/>
    <property type="match status" value="1"/>
</dbReference>
<dbReference type="Proteomes" id="UP000075502">
    <property type="component" value="Unassembled WGS sequence"/>
</dbReference>
<evidence type="ECO:0000313" key="7">
    <source>
        <dbReference type="Proteomes" id="UP000075502"/>
    </source>
</evidence>
<dbReference type="Pfam" id="PF00440">
    <property type="entry name" value="TetR_N"/>
    <property type="match status" value="1"/>
</dbReference>
<dbReference type="InterPro" id="IPR009057">
    <property type="entry name" value="Homeodomain-like_sf"/>
</dbReference>
<sequence>MAEGQTPGLRERKKERTRAQIIETAIDLFLKHGYEQTTLDEVLGAVELSRRTFFRYFESKEDLLIAWMDQLIEVACASIRARPRSEPPVVATRNAIRDTVGRLYAGNLPRFVAVQQFVAKTPAIRARQSERLGHCAEAISEPLAARMGLDPRRDLAPRVLASCAVAIMQCAIDAWLARGATEDLLELVDEGFRALAREHERAR</sequence>
<accession>A0A150TRN0</accession>
<dbReference type="PANTHER" id="PTHR47506">
    <property type="entry name" value="TRANSCRIPTIONAL REGULATORY PROTEIN"/>
    <property type="match status" value="1"/>
</dbReference>
<feature type="DNA-binding region" description="H-T-H motif" evidence="4">
    <location>
        <begin position="38"/>
        <end position="57"/>
    </location>
</feature>
<dbReference type="SUPFAM" id="SSF46689">
    <property type="entry name" value="Homeodomain-like"/>
    <property type="match status" value="1"/>
</dbReference>
<dbReference type="AlphaFoldDB" id="A0A150TRN0"/>
<dbReference type="InterPro" id="IPR001647">
    <property type="entry name" value="HTH_TetR"/>
</dbReference>
<protein>
    <submittedName>
        <fullName evidence="6">TetR family transcriptional regulator</fullName>
    </submittedName>
</protein>
<reference evidence="6 7" key="1">
    <citation type="submission" date="2014-02" db="EMBL/GenBank/DDBJ databases">
        <title>The small core and large imbalanced accessory genome model reveals a collaborative survival strategy of Sorangium cellulosum strains in nature.</title>
        <authorList>
            <person name="Han K."/>
            <person name="Peng R."/>
            <person name="Blom J."/>
            <person name="Li Y.-Z."/>
        </authorList>
    </citation>
    <scope>NUCLEOTIDE SEQUENCE [LARGE SCALE GENOMIC DNA]</scope>
    <source>
        <strain evidence="6 7">So0007-03</strain>
    </source>
</reference>
<organism evidence="6 7">
    <name type="scientific">Sorangium cellulosum</name>
    <name type="common">Polyangium cellulosum</name>
    <dbReference type="NCBI Taxonomy" id="56"/>
    <lineage>
        <taxon>Bacteria</taxon>
        <taxon>Pseudomonadati</taxon>
        <taxon>Myxococcota</taxon>
        <taxon>Polyangia</taxon>
        <taxon>Polyangiales</taxon>
        <taxon>Polyangiaceae</taxon>
        <taxon>Sorangium</taxon>
    </lineage>
</organism>
<dbReference type="PANTHER" id="PTHR47506:SF1">
    <property type="entry name" value="HTH-TYPE TRANSCRIPTIONAL REGULATOR YJDC"/>
    <property type="match status" value="1"/>
</dbReference>
<evidence type="ECO:0000256" key="2">
    <source>
        <dbReference type="ARBA" id="ARBA00023125"/>
    </source>
</evidence>